<dbReference type="EMBL" id="BMGY01000039">
    <property type="protein sequence ID" value="GGH89310.1"/>
    <property type="molecule type" value="Genomic_DNA"/>
</dbReference>
<dbReference type="InterPro" id="IPR005111">
    <property type="entry name" value="MoeA_C_domain_IV"/>
</dbReference>
<dbReference type="InterPro" id="IPR005110">
    <property type="entry name" value="MoeA_linker/N"/>
</dbReference>
<keyword evidence="4 6" id="KW-0501">Molybdenum cofactor biosynthesis</keyword>
<organism evidence="8 9">
    <name type="scientific">Hymenobacter frigidus</name>
    <dbReference type="NCBI Taxonomy" id="1524095"/>
    <lineage>
        <taxon>Bacteria</taxon>
        <taxon>Pseudomonadati</taxon>
        <taxon>Bacteroidota</taxon>
        <taxon>Cytophagia</taxon>
        <taxon>Cytophagales</taxon>
        <taxon>Hymenobacteraceae</taxon>
        <taxon>Hymenobacter</taxon>
    </lineage>
</organism>
<dbReference type="InterPro" id="IPR036425">
    <property type="entry name" value="MoaB/Mog-like_dom_sf"/>
</dbReference>
<comment type="cofactor">
    <cofactor evidence="6">
        <name>Mg(2+)</name>
        <dbReference type="ChEBI" id="CHEBI:18420"/>
    </cofactor>
</comment>
<dbReference type="Pfam" id="PF00994">
    <property type="entry name" value="MoCF_biosynth"/>
    <property type="match status" value="1"/>
</dbReference>
<dbReference type="InterPro" id="IPR036688">
    <property type="entry name" value="MoeA_C_domain_IV_sf"/>
</dbReference>
<evidence type="ECO:0000259" key="7">
    <source>
        <dbReference type="SMART" id="SM00852"/>
    </source>
</evidence>
<dbReference type="Pfam" id="PF03454">
    <property type="entry name" value="MoeA_C"/>
    <property type="match status" value="1"/>
</dbReference>
<comment type="function">
    <text evidence="1 6">Catalyzes the insertion of molybdate into adenylated molybdopterin with the concomitant release of AMP.</text>
</comment>
<accession>A0ABQ2AD93</accession>
<dbReference type="SUPFAM" id="SSF63882">
    <property type="entry name" value="MoeA N-terminal region -like"/>
    <property type="match status" value="1"/>
</dbReference>
<dbReference type="InterPro" id="IPR001453">
    <property type="entry name" value="MoaB/Mog_dom"/>
</dbReference>
<dbReference type="PANTHER" id="PTHR10192">
    <property type="entry name" value="MOLYBDOPTERIN BIOSYNTHESIS PROTEIN"/>
    <property type="match status" value="1"/>
</dbReference>
<dbReference type="Gene3D" id="3.40.980.10">
    <property type="entry name" value="MoaB/Mog-like domain"/>
    <property type="match status" value="1"/>
</dbReference>
<gene>
    <name evidence="8" type="primary">moeA</name>
    <name evidence="8" type="ORF">GCM10011495_32630</name>
</gene>
<dbReference type="InterPro" id="IPR036135">
    <property type="entry name" value="MoeA_linker/N_sf"/>
</dbReference>
<evidence type="ECO:0000256" key="3">
    <source>
        <dbReference type="ARBA" id="ARBA00010763"/>
    </source>
</evidence>
<evidence type="ECO:0000256" key="4">
    <source>
        <dbReference type="ARBA" id="ARBA00023150"/>
    </source>
</evidence>
<keyword evidence="6" id="KW-0479">Metal-binding</keyword>
<evidence type="ECO:0000313" key="9">
    <source>
        <dbReference type="Proteomes" id="UP000637774"/>
    </source>
</evidence>
<dbReference type="PROSITE" id="PS01079">
    <property type="entry name" value="MOCF_BIOSYNTHESIS_2"/>
    <property type="match status" value="1"/>
</dbReference>
<keyword evidence="6" id="KW-0460">Magnesium</keyword>
<comment type="catalytic activity">
    <reaction evidence="5">
        <text>adenylyl-molybdopterin + molybdate = Mo-molybdopterin + AMP + H(+)</text>
        <dbReference type="Rhea" id="RHEA:35047"/>
        <dbReference type="ChEBI" id="CHEBI:15378"/>
        <dbReference type="ChEBI" id="CHEBI:36264"/>
        <dbReference type="ChEBI" id="CHEBI:62727"/>
        <dbReference type="ChEBI" id="CHEBI:71302"/>
        <dbReference type="ChEBI" id="CHEBI:456215"/>
        <dbReference type="EC" id="2.10.1.1"/>
    </reaction>
</comment>
<evidence type="ECO:0000256" key="1">
    <source>
        <dbReference type="ARBA" id="ARBA00002901"/>
    </source>
</evidence>
<name>A0ABQ2AD93_9BACT</name>
<comment type="caution">
    <text evidence="8">The sequence shown here is derived from an EMBL/GenBank/DDBJ whole genome shotgun (WGS) entry which is preliminary data.</text>
</comment>
<dbReference type="Proteomes" id="UP000637774">
    <property type="component" value="Unassembled WGS sequence"/>
</dbReference>
<dbReference type="SMART" id="SM00852">
    <property type="entry name" value="MoCF_biosynth"/>
    <property type="match status" value="1"/>
</dbReference>
<dbReference type="NCBIfam" id="TIGR00177">
    <property type="entry name" value="molyb_syn"/>
    <property type="match status" value="1"/>
</dbReference>
<dbReference type="InterPro" id="IPR008284">
    <property type="entry name" value="MoCF_biosynth_CS"/>
</dbReference>
<dbReference type="Pfam" id="PF03453">
    <property type="entry name" value="MoeA_N"/>
    <property type="match status" value="1"/>
</dbReference>
<dbReference type="SUPFAM" id="SSF63867">
    <property type="entry name" value="MoeA C-terminal domain-like"/>
    <property type="match status" value="1"/>
</dbReference>
<evidence type="ECO:0000313" key="8">
    <source>
        <dbReference type="EMBL" id="GGH89310.1"/>
    </source>
</evidence>
<keyword evidence="9" id="KW-1185">Reference proteome</keyword>
<proteinExistence type="inferred from homology"/>
<evidence type="ECO:0000256" key="5">
    <source>
        <dbReference type="ARBA" id="ARBA00047317"/>
    </source>
</evidence>
<dbReference type="CDD" id="cd00887">
    <property type="entry name" value="MoeA"/>
    <property type="match status" value="1"/>
</dbReference>
<dbReference type="Gene3D" id="2.170.190.11">
    <property type="entry name" value="Molybdopterin biosynthesis moea protein, domain 3"/>
    <property type="match status" value="1"/>
</dbReference>
<dbReference type="RefSeq" id="WP_229749070.1">
    <property type="nucleotide sequence ID" value="NZ_BMGY01000039.1"/>
</dbReference>
<dbReference type="PANTHER" id="PTHR10192:SF5">
    <property type="entry name" value="GEPHYRIN"/>
    <property type="match status" value="1"/>
</dbReference>
<reference evidence="9" key="1">
    <citation type="journal article" date="2019" name="Int. J. Syst. Evol. Microbiol.">
        <title>The Global Catalogue of Microorganisms (GCM) 10K type strain sequencing project: providing services to taxonomists for standard genome sequencing and annotation.</title>
        <authorList>
            <consortium name="The Broad Institute Genomics Platform"/>
            <consortium name="The Broad Institute Genome Sequencing Center for Infectious Disease"/>
            <person name="Wu L."/>
            <person name="Ma J."/>
        </authorList>
    </citation>
    <scope>NUCLEOTIDE SEQUENCE [LARGE SCALE GENOMIC DNA]</scope>
    <source>
        <strain evidence="9">CGMCC 1.14966</strain>
    </source>
</reference>
<protein>
    <recommendedName>
        <fullName evidence="6">Molybdopterin molybdenumtransferase</fullName>
        <ecNumber evidence="6">2.10.1.1</ecNumber>
    </recommendedName>
</protein>
<keyword evidence="6" id="KW-0500">Molybdenum</keyword>
<feature type="domain" description="MoaB/Mog" evidence="7">
    <location>
        <begin position="184"/>
        <end position="323"/>
    </location>
</feature>
<sequence>MRPSLSPMLTVVEAFARVLATARPLSPETVALSHANGRVLAETLTADRDFPPFNRVAMDGIAVQHAAWAGGQTAFAIEHTQYAGAPAQSLQNPRNAIEVMTGAVLPPGTDAVIRYEDILLADNCATIQIPAPEAPGVNIHRQAADRRRGDALLRPGTRLGPAELAIAATVGAAEMAVTRAPRVAVVSTGDELVGINQAPLPHQIRRSNAYALQALFAQAGADVSLFHLPDDREELRTGLTNILAASFDAVVLSGAVSKGRADHLPGLLRELHVVEIFHEVNQRPGKPMWFGARAEGPVVFGLPGNPVSTFLTACRYVRPWLRAVQQPADAEAAAAAADAPMPAVLTVDINFKPPLTHFVPVRLTVDADGRRLATPLRVGGSGDLAGLAGATAFLELPPELALFAAGSVWPAWAL</sequence>
<keyword evidence="6" id="KW-0808">Transferase</keyword>
<dbReference type="InterPro" id="IPR038987">
    <property type="entry name" value="MoeA-like"/>
</dbReference>
<comment type="similarity">
    <text evidence="3 6">Belongs to the MoeA family.</text>
</comment>
<evidence type="ECO:0000256" key="2">
    <source>
        <dbReference type="ARBA" id="ARBA00005046"/>
    </source>
</evidence>
<comment type="pathway">
    <text evidence="2 6">Cofactor biosynthesis; molybdopterin biosynthesis.</text>
</comment>
<dbReference type="SUPFAM" id="SSF53218">
    <property type="entry name" value="Molybdenum cofactor biosynthesis proteins"/>
    <property type="match status" value="1"/>
</dbReference>
<dbReference type="EC" id="2.10.1.1" evidence="6"/>
<evidence type="ECO:0000256" key="6">
    <source>
        <dbReference type="RuleBase" id="RU365090"/>
    </source>
</evidence>
<dbReference type="Gene3D" id="2.40.340.10">
    <property type="entry name" value="MoeA, C-terminal, domain IV"/>
    <property type="match status" value="1"/>
</dbReference>
<dbReference type="Gene3D" id="3.90.105.10">
    <property type="entry name" value="Molybdopterin biosynthesis moea protein, domain 2"/>
    <property type="match status" value="1"/>
</dbReference>